<dbReference type="AlphaFoldDB" id="A0A3B0SMC2"/>
<accession>A0A3B0SMC2</accession>
<evidence type="ECO:0000256" key="4">
    <source>
        <dbReference type="ARBA" id="ARBA00023136"/>
    </source>
</evidence>
<evidence type="ECO:0000256" key="3">
    <source>
        <dbReference type="ARBA" id="ARBA00022989"/>
    </source>
</evidence>
<dbReference type="InterPro" id="IPR019109">
    <property type="entry name" value="MamF_MmsF"/>
</dbReference>
<evidence type="ECO:0000256" key="5">
    <source>
        <dbReference type="SAM" id="Phobius"/>
    </source>
</evidence>
<evidence type="ECO:0000256" key="2">
    <source>
        <dbReference type="ARBA" id="ARBA00022692"/>
    </source>
</evidence>
<evidence type="ECO:0008006" key="7">
    <source>
        <dbReference type="Google" id="ProtNLM"/>
    </source>
</evidence>
<name>A0A3B0SMC2_9ZZZZ</name>
<organism evidence="6">
    <name type="scientific">hydrothermal vent metagenome</name>
    <dbReference type="NCBI Taxonomy" id="652676"/>
    <lineage>
        <taxon>unclassified sequences</taxon>
        <taxon>metagenomes</taxon>
        <taxon>ecological metagenomes</taxon>
    </lineage>
</organism>
<reference evidence="6" key="1">
    <citation type="submission" date="2018-06" db="EMBL/GenBank/DDBJ databases">
        <authorList>
            <person name="Zhirakovskaya E."/>
        </authorList>
    </citation>
    <scope>NUCLEOTIDE SEQUENCE</scope>
</reference>
<feature type="transmembrane region" description="Helical" evidence="5">
    <location>
        <begin position="71"/>
        <end position="93"/>
    </location>
</feature>
<dbReference type="EMBL" id="UOEF01000441">
    <property type="protein sequence ID" value="VAW05560.1"/>
    <property type="molecule type" value="Genomic_DNA"/>
</dbReference>
<keyword evidence="3 5" id="KW-1133">Transmembrane helix</keyword>
<comment type="subcellular location">
    <subcellularLocation>
        <location evidence="1">Membrane</location>
        <topology evidence="1">Multi-pass membrane protein</topology>
    </subcellularLocation>
</comment>
<sequence>MFLALAARATQAAGSVKIDNIASMDMLCAAAVWKQQDQIALDLAGDIKMTDKIPKSTSSGFDMNKATIISLLYIASFVIGITGLIGVILAFIWKDEVAGTWEESHLQFHIMTFIIGLIVSIVGIILTFVLIGIPILLALAAWVLVRTILALLKAQKHEPIADPKTLLF</sequence>
<dbReference type="Pfam" id="PF09685">
    <property type="entry name" value="MamF_MmsF"/>
    <property type="match status" value="1"/>
</dbReference>
<keyword evidence="4 5" id="KW-0472">Membrane</keyword>
<proteinExistence type="predicted"/>
<keyword evidence="2 5" id="KW-0812">Transmembrane</keyword>
<feature type="transmembrane region" description="Helical" evidence="5">
    <location>
        <begin position="113"/>
        <end position="145"/>
    </location>
</feature>
<evidence type="ECO:0000256" key="1">
    <source>
        <dbReference type="ARBA" id="ARBA00004141"/>
    </source>
</evidence>
<protein>
    <recommendedName>
        <fullName evidence="7">Transmembrane protein</fullName>
    </recommendedName>
</protein>
<evidence type="ECO:0000313" key="6">
    <source>
        <dbReference type="EMBL" id="VAW05560.1"/>
    </source>
</evidence>
<gene>
    <name evidence="6" type="ORF">MNBD_ALPHA04-1840</name>
</gene>